<evidence type="ECO:0000256" key="1">
    <source>
        <dbReference type="SAM" id="MobiDB-lite"/>
    </source>
</evidence>
<dbReference type="EMBL" id="JAHIBW010000001">
    <property type="protein sequence ID" value="KAG7313674.1"/>
    <property type="molecule type" value="Genomic_DNA"/>
</dbReference>
<name>A0ABQ7R8N8_PLUXY</name>
<organism evidence="2 3">
    <name type="scientific">Plutella xylostella</name>
    <name type="common">Diamondback moth</name>
    <name type="synonym">Plutella maculipennis</name>
    <dbReference type="NCBI Taxonomy" id="51655"/>
    <lineage>
        <taxon>Eukaryota</taxon>
        <taxon>Metazoa</taxon>
        <taxon>Ecdysozoa</taxon>
        <taxon>Arthropoda</taxon>
        <taxon>Hexapoda</taxon>
        <taxon>Insecta</taxon>
        <taxon>Pterygota</taxon>
        <taxon>Neoptera</taxon>
        <taxon>Endopterygota</taxon>
        <taxon>Lepidoptera</taxon>
        <taxon>Glossata</taxon>
        <taxon>Ditrysia</taxon>
        <taxon>Yponomeutoidea</taxon>
        <taxon>Plutellidae</taxon>
        <taxon>Plutella</taxon>
    </lineage>
</organism>
<reference evidence="2 3" key="1">
    <citation type="submission" date="2021-06" db="EMBL/GenBank/DDBJ databases">
        <title>A haploid diamondback moth (Plutella xylostella L.) genome assembly resolves 31 chromosomes and identifies a diamide resistance mutation.</title>
        <authorList>
            <person name="Ward C.M."/>
            <person name="Perry K.D."/>
            <person name="Baker G."/>
            <person name="Powis K."/>
            <person name="Heckel D.G."/>
            <person name="Baxter S.W."/>
        </authorList>
    </citation>
    <scope>NUCLEOTIDE SEQUENCE [LARGE SCALE GENOMIC DNA]</scope>
    <source>
        <strain evidence="2 3">LV</strain>
        <tissue evidence="2">Single pupa</tissue>
    </source>
</reference>
<gene>
    <name evidence="2" type="ORF">JYU34_000834</name>
</gene>
<sequence>MVRDKFKMVPRPFSGDGQLLWSGGRARGAPAPGAGAGAAAPDRAVYRSQRPRTILAQERRRPRARHAPPRPATARDGPYSDVSIHEQDTLFPTIREEQAPPSVSSERPAGPAGAAAAEGDEEAPGYPRQAAPPAPAACACADVLEANTTIDLEDIYSRIDLQASPRALLCS</sequence>
<comment type="caution">
    <text evidence="2">The sequence shown here is derived from an EMBL/GenBank/DDBJ whole genome shotgun (WGS) entry which is preliminary data.</text>
</comment>
<proteinExistence type="predicted"/>
<evidence type="ECO:0000313" key="3">
    <source>
        <dbReference type="Proteomes" id="UP000823941"/>
    </source>
</evidence>
<protein>
    <submittedName>
        <fullName evidence="2">Uncharacterized protein</fullName>
    </submittedName>
</protein>
<feature type="compositionally biased region" description="Low complexity" evidence="1">
    <location>
        <begin position="23"/>
        <end position="43"/>
    </location>
</feature>
<accession>A0ABQ7R8N8</accession>
<keyword evidence="3" id="KW-1185">Reference proteome</keyword>
<feature type="region of interest" description="Disordered" evidence="1">
    <location>
        <begin position="1"/>
        <end position="136"/>
    </location>
</feature>
<feature type="compositionally biased region" description="Low complexity" evidence="1">
    <location>
        <begin position="106"/>
        <end position="117"/>
    </location>
</feature>
<evidence type="ECO:0000313" key="2">
    <source>
        <dbReference type="EMBL" id="KAG7313674.1"/>
    </source>
</evidence>
<feature type="compositionally biased region" description="Basic and acidic residues" evidence="1">
    <location>
        <begin position="83"/>
        <end position="98"/>
    </location>
</feature>
<dbReference type="Proteomes" id="UP000823941">
    <property type="component" value="Chromosome 1"/>
</dbReference>